<reference evidence="1 2" key="1">
    <citation type="submission" date="2020-03" db="EMBL/GenBank/DDBJ databases">
        <title>Whole genome shotgun sequence of Phytohabitans flavus NBRC 107702.</title>
        <authorList>
            <person name="Komaki H."/>
            <person name="Tamura T."/>
        </authorList>
    </citation>
    <scope>NUCLEOTIDE SEQUENCE [LARGE SCALE GENOMIC DNA]</scope>
    <source>
        <strain evidence="1 2">NBRC 107702</strain>
    </source>
</reference>
<gene>
    <name evidence="1" type="ORF">Pflav_060240</name>
</gene>
<dbReference type="AlphaFoldDB" id="A0A6F8Y0I8"/>
<proteinExistence type="predicted"/>
<dbReference type="Proteomes" id="UP000502508">
    <property type="component" value="Chromosome"/>
</dbReference>
<protein>
    <submittedName>
        <fullName evidence="1">Uncharacterized protein</fullName>
    </submittedName>
</protein>
<dbReference type="EMBL" id="AP022870">
    <property type="protein sequence ID" value="BCB79614.1"/>
    <property type="molecule type" value="Genomic_DNA"/>
</dbReference>
<dbReference type="KEGG" id="pfla:Pflav_060240"/>
<reference evidence="1 2" key="2">
    <citation type="submission" date="2020-03" db="EMBL/GenBank/DDBJ databases">
        <authorList>
            <person name="Ichikawa N."/>
            <person name="Kimura A."/>
            <person name="Kitahashi Y."/>
            <person name="Uohara A."/>
        </authorList>
    </citation>
    <scope>NUCLEOTIDE SEQUENCE [LARGE SCALE GENOMIC DNA]</scope>
    <source>
        <strain evidence="1 2">NBRC 107702</strain>
    </source>
</reference>
<name>A0A6F8Y0I8_9ACTN</name>
<organism evidence="1 2">
    <name type="scientific">Phytohabitans flavus</name>
    <dbReference type="NCBI Taxonomy" id="1076124"/>
    <lineage>
        <taxon>Bacteria</taxon>
        <taxon>Bacillati</taxon>
        <taxon>Actinomycetota</taxon>
        <taxon>Actinomycetes</taxon>
        <taxon>Micromonosporales</taxon>
        <taxon>Micromonosporaceae</taxon>
    </lineage>
</organism>
<evidence type="ECO:0000313" key="1">
    <source>
        <dbReference type="EMBL" id="BCB79614.1"/>
    </source>
</evidence>
<evidence type="ECO:0000313" key="2">
    <source>
        <dbReference type="Proteomes" id="UP000502508"/>
    </source>
</evidence>
<sequence length="105" mass="11443">MPAPPSSLISSLSCAPALTVVENVDVEVALDDGSRWSATLLTLAEIRRLMDRWKVTGECLDGSYFQCADLVIFERGGIETATDLLGRLVSTGQIRDAFVRIDIEN</sequence>
<keyword evidence="2" id="KW-1185">Reference proteome</keyword>
<accession>A0A6F8Y0I8</accession>